<keyword evidence="4" id="KW-1185">Reference proteome</keyword>
<sequence length="194" mass="21195">MNRDFLKNQGLTDEQANAIMAEYGKAVNPLNDQVAKLTSERDDLQGQITERDGQLKDLKATVKDNDELTAKIADLEKANKDAKASYENKLKAQDKEFKINNALRDSGARNVKAVQSLLDLDKVSVDDNGTLIGLSDQLKAVKESDGYLFQETQNNDEGGEPKSKITITGGQPSNGNSNQPTMVDRIAARLAGKE</sequence>
<keyword evidence="1" id="KW-0175">Coiled coil</keyword>
<dbReference type="EMBL" id="AZGC01000067">
    <property type="protein sequence ID" value="KRL91856.1"/>
    <property type="molecule type" value="Genomic_DNA"/>
</dbReference>
<dbReference type="Proteomes" id="UP000051084">
    <property type="component" value="Unassembled WGS sequence"/>
</dbReference>
<evidence type="ECO:0000313" key="3">
    <source>
        <dbReference type="EMBL" id="KRL91856.1"/>
    </source>
</evidence>
<feature type="region of interest" description="Disordered" evidence="2">
    <location>
        <begin position="151"/>
        <end position="182"/>
    </location>
</feature>
<proteinExistence type="predicted"/>
<dbReference type="PATRIC" id="fig|1423742.4.peg.649"/>
<feature type="coiled-coil region" evidence="1">
    <location>
        <begin position="58"/>
        <end position="92"/>
    </location>
</feature>
<accession>A0A0R1UEG6</accession>
<dbReference type="OrthoDB" id="2365850at2"/>
<evidence type="ECO:0000256" key="2">
    <source>
        <dbReference type="SAM" id="MobiDB-lite"/>
    </source>
</evidence>
<dbReference type="AlphaFoldDB" id="A0A0R1UEG6"/>
<dbReference type="InterPro" id="IPR009636">
    <property type="entry name" value="SCAF"/>
</dbReference>
<evidence type="ECO:0008006" key="5">
    <source>
        <dbReference type="Google" id="ProtNLM"/>
    </source>
</evidence>
<feature type="compositionally biased region" description="Polar residues" evidence="2">
    <location>
        <begin position="165"/>
        <end position="181"/>
    </location>
</feature>
<reference evidence="3 4" key="1">
    <citation type="journal article" date="2015" name="Genome Announc.">
        <title>Expanding the biotechnology potential of lactobacilli through comparative genomics of 213 strains and associated genera.</title>
        <authorList>
            <person name="Sun Z."/>
            <person name="Harris H.M."/>
            <person name="McCann A."/>
            <person name="Guo C."/>
            <person name="Argimon S."/>
            <person name="Zhang W."/>
            <person name="Yang X."/>
            <person name="Jeffery I.B."/>
            <person name="Cooney J.C."/>
            <person name="Kagawa T.F."/>
            <person name="Liu W."/>
            <person name="Song Y."/>
            <person name="Salvetti E."/>
            <person name="Wrobel A."/>
            <person name="Rasinkangas P."/>
            <person name="Parkhill J."/>
            <person name="Rea M.C."/>
            <person name="O'Sullivan O."/>
            <person name="Ritari J."/>
            <person name="Douillard F.P."/>
            <person name="Paul Ross R."/>
            <person name="Yang R."/>
            <person name="Briner A.E."/>
            <person name="Felis G.E."/>
            <person name="de Vos W.M."/>
            <person name="Barrangou R."/>
            <person name="Klaenhammer T.R."/>
            <person name="Caufield P.W."/>
            <person name="Cui Y."/>
            <person name="Zhang H."/>
            <person name="O'Toole P.W."/>
        </authorList>
    </citation>
    <scope>NUCLEOTIDE SEQUENCE [LARGE SCALE GENOMIC DNA]</scope>
    <source>
        <strain evidence="3 4">DSM 18793</strain>
    </source>
</reference>
<comment type="caution">
    <text evidence="3">The sequence shown here is derived from an EMBL/GenBank/DDBJ whole genome shotgun (WGS) entry which is preliminary data.</text>
</comment>
<dbReference type="Pfam" id="PF06810">
    <property type="entry name" value="Phage_scaffold"/>
    <property type="match status" value="1"/>
</dbReference>
<dbReference type="RefSeq" id="WP_054653976.1">
    <property type="nucleotide sequence ID" value="NZ_AZGC01000067.1"/>
</dbReference>
<protein>
    <recommendedName>
        <fullName evidence="5">Scaffolding protein</fullName>
    </recommendedName>
</protein>
<evidence type="ECO:0000256" key="1">
    <source>
        <dbReference type="SAM" id="Coils"/>
    </source>
</evidence>
<gene>
    <name evidence="3" type="ORF">FC21_GL000626</name>
</gene>
<dbReference type="STRING" id="417373.GCA_001570685_01456"/>
<evidence type="ECO:0000313" key="4">
    <source>
        <dbReference type="Proteomes" id="UP000051084"/>
    </source>
</evidence>
<name>A0A0R1UEG6_9LACO</name>
<organism evidence="3 4">
    <name type="scientific">Limosilactobacillus equigenerosi DSM 18793 = JCM 14505</name>
    <dbReference type="NCBI Taxonomy" id="1423742"/>
    <lineage>
        <taxon>Bacteria</taxon>
        <taxon>Bacillati</taxon>
        <taxon>Bacillota</taxon>
        <taxon>Bacilli</taxon>
        <taxon>Lactobacillales</taxon>
        <taxon>Lactobacillaceae</taxon>
        <taxon>Limosilactobacillus</taxon>
    </lineage>
</organism>